<evidence type="ECO:0000313" key="8">
    <source>
        <dbReference type="Proteomes" id="UP000321945"/>
    </source>
</evidence>
<dbReference type="InterPro" id="IPR050131">
    <property type="entry name" value="Peptidase_S8_subtilisin-like"/>
</dbReference>
<evidence type="ECO:0000256" key="3">
    <source>
        <dbReference type="ARBA" id="ARBA00022801"/>
    </source>
</evidence>
<dbReference type="EMBL" id="VORU01000001">
    <property type="protein sequence ID" value="TXD70634.1"/>
    <property type="molecule type" value="Genomic_DNA"/>
</dbReference>
<dbReference type="Gene3D" id="3.40.50.200">
    <property type="entry name" value="Peptidase S8/S53 domain"/>
    <property type="match status" value="1"/>
</dbReference>
<dbReference type="InterPro" id="IPR000209">
    <property type="entry name" value="Peptidase_S8/S53_dom"/>
</dbReference>
<organism evidence="7 8">
    <name type="scientific">Aequorivita lipolytica</name>
    <dbReference type="NCBI Taxonomy" id="153267"/>
    <lineage>
        <taxon>Bacteria</taxon>
        <taxon>Pseudomonadati</taxon>
        <taxon>Bacteroidota</taxon>
        <taxon>Flavobacteriia</taxon>
        <taxon>Flavobacteriales</taxon>
        <taxon>Flavobacteriaceae</taxon>
        <taxon>Aequorivita</taxon>
    </lineage>
</organism>
<evidence type="ECO:0000313" key="7">
    <source>
        <dbReference type="EMBL" id="TXD70634.1"/>
    </source>
</evidence>
<sequence>MWEFEQGVASISNSRCKVINCSWKSSCSSNPYDNEVYSEIASRNILVVASAGNGITGTHCGTDGNGYMYPASYDSVLSVTSVGSRYDIGSTYSPYWHRSWKDCHSFYPPYPEYGSHTHNDKVDVCAPGQLVMMAEDDYASHPLGYRVGIGTSASAPIVSGLAALIFAINPNLTAYEVKDIIKNTADDIYSIPQNQSYIGQLGTGRINAFRAVKTAQCMLNPIPGLDLAMQNSDLDNFVEPDTNTEIQWLSDDIWVRNQNDGSYIDTHQNPIYNAVSPSFVYVRVTNNSCETSSGTDDLKLYWAKASTALYWPDHWNGTLYMPDPSNPNPVLAGDEIGTLDIPVLGPGESKILEFQWLVPNPQDYVGINPNPWHFCLLARIDSPNDPMTFPEGMIITENVKNNNNIVWKNMTVIEMVPNITSEIGGVVAVGNPYASNHTFDLQFKKGDAELGKPIYEEAEVSIEMDNILYDAWVRGGNSATYVDSTNVPNKKIVATNNATLNNIQLYPNEIGTLYVSFNFLTNQLTAKNNFTFHVIQHDAATNAVIGGETYKVSKKPRPVFGADAGDDESIDRSESVTISAAQINEAAVYNWYDPNGNLIYTGPDLTVSPNVTQLYRLEIITDTDGYKDYDEVEVTVNPYKHLKA</sequence>
<dbReference type="PROSITE" id="PS51892">
    <property type="entry name" value="SUBTILASE"/>
    <property type="match status" value="1"/>
</dbReference>
<feature type="domain" description="Peptidase S8/S53" evidence="6">
    <location>
        <begin position="6"/>
        <end position="187"/>
    </location>
</feature>
<dbReference type="AlphaFoldDB" id="A0A5C6YUB1"/>
<comment type="caution">
    <text evidence="5">Lacks conserved residue(s) required for the propagation of feature annotation.</text>
</comment>
<name>A0A5C6YUB1_9FLAO</name>
<dbReference type="Proteomes" id="UP000321945">
    <property type="component" value="Unassembled WGS sequence"/>
</dbReference>
<proteinExistence type="inferred from homology"/>
<evidence type="ECO:0000256" key="2">
    <source>
        <dbReference type="ARBA" id="ARBA00022670"/>
    </source>
</evidence>
<evidence type="ECO:0000256" key="5">
    <source>
        <dbReference type="PROSITE-ProRule" id="PRU01240"/>
    </source>
</evidence>
<reference evidence="7 8" key="1">
    <citation type="submission" date="2019-08" db="EMBL/GenBank/DDBJ databases">
        <title>Genome of Aequorivita lipolytica Y10-2 (type strain).</title>
        <authorList>
            <person name="Bowman J.P."/>
        </authorList>
    </citation>
    <scope>NUCLEOTIDE SEQUENCE [LARGE SCALE GENOMIC DNA]</scope>
    <source>
        <strain evidence="7 8">Y10-2</strain>
    </source>
</reference>
<evidence type="ECO:0000256" key="1">
    <source>
        <dbReference type="ARBA" id="ARBA00011073"/>
    </source>
</evidence>
<dbReference type="InterPro" id="IPR036852">
    <property type="entry name" value="Peptidase_S8/S53_dom_sf"/>
</dbReference>
<dbReference type="Pfam" id="PF00082">
    <property type="entry name" value="Peptidase_S8"/>
    <property type="match status" value="1"/>
</dbReference>
<dbReference type="PROSITE" id="PS00138">
    <property type="entry name" value="SUBTILASE_SER"/>
    <property type="match status" value="1"/>
</dbReference>
<dbReference type="PANTHER" id="PTHR43806:SF11">
    <property type="entry name" value="CEREVISIN-RELATED"/>
    <property type="match status" value="1"/>
</dbReference>
<dbReference type="CDD" id="cd00306">
    <property type="entry name" value="Peptidases_S8_S53"/>
    <property type="match status" value="1"/>
</dbReference>
<evidence type="ECO:0000259" key="6">
    <source>
        <dbReference type="Pfam" id="PF00082"/>
    </source>
</evidence>
<dbReference type="GO" id="GO:0006508">
    <property type="term" value="P:proteolysis"/>
    <property type="evidence" value="ECO:0007669"/>
    <property type="project" value="UniProtKB-KW"/>
</dbReference>
<keyword evidence="3" id="KW-0378">Hydrolase</keyword>
<dbReference type="GO" id="GO:0004252">
    <property type="term" value="F:serine-type endopeptidase activity"/>
    <property type="evidence" value="ECO:0007669"/>
    <property type="project" value="InterPro"/>
</dbReference>
<gene>
    <name evidence="7" type="ORF">ESV24_00640</name>
</gene>
<dbReference type="SUPFAM" id="SSF52743">
    <property type="entry name" value="Subtilisin-like"/>
    <property type="match status" value="1"/>
</dbReference>
<keyword evidence="8" id="KW-1185">Reference proteome</keyword>
<dbReference type="PANTHER" id="PTHR43806">
    <property type="entry name" value="PEPTIDASE S8"/>
    <property type="match status" value="1"/>
</dbReference>
<keyword evidence="2" id="KW-0645">Protease</keyword>
<comment type="caution">
    <text evidence="7">The sequence shown here is derived from an EMBL/GenBank/DDBJ whole genome shotgun (WGS) entry which is preliminary data.</text>
</comment>
<evidence type="ECO:0000256" key="4">
    <source>
        <dbReference type="ARBA" id="ARBA00022825"/>
    </source>
</evidence>
<dbReference type="GO" id="GO:0005615">
    <property type="term" value="C:extracellular space"/>
    <property type="evidence" value="ECO:0007669"/>
    <property type="project" value="TreeGrafter"/>
</dbReference>
<accession>A0A5C6YUB1</accession>
<keyword evidence="4" id="KW-0720">Serine protease</keyword>
<protein>
    <submittedName>
        <fullName evidence="7">S8/S53 family peptidase</fullName>
    </submittedName>
</protein>
<comment type="similarity">
    <text evidence="1 5">Belongs to the peptidase S8 family.</text>
</comment>
<dbReference type="InterPro" id="IPR023828">
    <property type="entry name" value="Peptidase_S8_Ser-AS"/>
</dbReference>
<dbReference type="OrthoDB" id="1055762at2"/>